<accession>A0A7I8W3D3</accession>
<keyword evidence="6 10" id="KW-0472">Membrane</keyword>
<feature type="transmembrane region" description="Helical" evidence="10">
    <location>
        <begin position="88"/>
        <end position="108"/>
    </location>
</feature>
<evidence type="ECO:0000259" key="11">
    <source>
        <dbReference type="PROSITE" id="PS50262"/>
    </source>
</evidence>
<dbReference type="AlphaFoldDB" id="A0A7I8W3D3"/>
<organism evidence="12 13">
    <name type="scientific">Dimorphilus gyrociliatus</name>
    <dbReference type="NCBI Taxonomy" id="2664684"/>
    <lineage>
        <taxon>Eukaryota</taxon>
        <taxon>Metazoa</taxon>
        <taxon>Spiralia</taxon>
        <taxon>Lophotrochozoa</taxon>
        <taxon>Annelida</taxon>
        <taxon>Polychaeta</taxon>
        <taxon>Polychaeta incertae sedis</taxon>
        <taxon>Dinophilidae</taxon>
        <taxon>Dimorphilus</taxon>
    </lineage>
</organism>
<keyword evidence="7" id="KW-0675">Receptor</keyword>
<keyword evidence="9" id="KW-0807">Transducer</keyword>
<feature type="transmembrane region" description="Helical" evidence="10">
    <location>
        <begin position="15"/>
        <end position="38"/>
    </location>
</feature>
<evidence type="ECO:0000256" key="3">
    <source>
        <dbReference type="ARBA" id="ARBA00022692"/>
    </source>
</evidence>
<dbReference type="Pfam" id="PF00001">
    <property type="entry name" value="7tm_1"/>
    <property type="match status" value="1"/>
</dbReference>
<dbReference type="SUPFAM" id="SSF81321">
    <property type="entry name" value="Family A G protein-coupled receptor-like"/>
    <property type="match status" value="1"/>
</dbReference>
<evidence type="ECO:0000256" key="4">
    <source>
        <dbReference type="ARBA" id="ARBA00022989"/>
    </source>
</evidence>
<comment type="caution">
    <text evidence="12">The sequence shown here is derived from an EMBL/GenBank/DDBJ whole genome shotgun (WGS) entry which is preliminary data.</text>
</comment>
<protein>
    <submittedName>
        <fullName evidence="12">DgyrCDS10641</fullName>
    </submittedName>
</protein>
<evidence type="ECO:0000256" key="10">
    <source>
        <dbReference type="SAM" id="Phobius"/>
    </source>
</evidence>
<evidence type="ECO:0000256" key="2">
    <source>
        <dbReference type="ARBA" id="ARBA00022475"/>
    </source>
</evidence>
<evidence type="ECO:0000256" key="9">
    <source>
        <dbReference type="ARBA" id="ARBA00023224"/>
    </source>
</evidence>
<dbReference type="GO" id="GO:0005886">
    <property type="term" value="C:plasma membrane"/>
    <property type="evidence" value="ECO:0007669"/>
    <property type="project" value="UniProtKB-SubCell"/>
</dbReference>
<dbReference type="OrthoDB" id="5959154at2759"/>
<evidence type="ECO:0000313" key="12">
    <source>
        <dbReference type="EMBL" id="CAD5122194.1"/>
    </source>
</evidence>
<evidence type="ECO:0000256" key="5">
    <source>
        <dbReference type="ARBA" id="ARBA00023040"/>
    </source>
</evidence>
<feature type="transmembrane region" description="Helical" evidence="10">
    <location>
        <begin position="129"/>
        <end position="156"/>
    </location>
</feature>
<name>A0A7I8W3D3_9ANNE</name>
<dbReference type="PANTHER" id="PTHR11866">
    <property type="entry name" value="G-PROTEIN COUPLED RECEPTOR FAMILY 1 MEMBER"/>
    <property type="match status" value="1"/>
</dbReference>
<dbReference type="CDD" id="cd00637">
    <property type="entry name" value="7tm_classA_rhodopsin-like"/>
    <property type="match status" value="1"/>
</dbReference>
<dbReference type="InterPro" id="IPR008365">
    <property type="entry name" value="Prostanoid_rcpt"/>
</dbReference>
<sequence>MPHIQRPSSVDDRSVAIATFTIEASLVLLNILPLLTVLVVKKERRSTDELIAALSVNDILGVLLPLPARLTSFIRKEWKGGRIACQLYQLTVHWTQLNGMCLLTLICIDRFLSVRYSIERKTPYSNGKIRIIAILISFTTLFVSCLPLMGLAPIAFKSKLCRSWLIAEASDNVQRVFYAVFIAVASSNLLVAFACNAKTVKDVYSMKDSLTDQRQVAEFSLLIAVVTIVFYLAWFPVLVIIPMSQAGYQVGRVAIIYCLISPTLTGMTNPLLYAICSSTYRKCYTAILGKICKLITGCTPKSCRTEEELTATTASTTANSVTALLESRTANDCLLEGRLGIAAQYNILKGSKLSLLSSEEDERM</sequence>
<feature type="transmembrane region" description="Helical" evidence="10">
    <location>
        <begin position="253"/>
        <end position="275"/>
    </location>
</feature>
<keyword evidence="3 10" id="KW-0812">Transmembrane</keyword>
<dbReference type="EMBL" id="CAJFCJ010000016">
    <property type="protein sequence ID" value="CAD5122194.1"/>
    <property type="molecule type" value="Genomic_DNA"/>
</dbReference>
<evidence type="ECO:0000256" key="7">
    <source>
        <dbReference type="ARBA" id="ARBA00023170"/>
    </source>
</evidence>
<gene>
    <name evidence="12" type="ORF">DGYR_LOCUS10035</name>
</gene>
<dbReference type="PANTHER" id="PTHR11866:SF42">
    <property type="entry name" value="G-PROTEIN COUPLED RECEPTORS FAMILY 1 PROFILE DOMAIN-CONTAINING PROTEIN"/>
    <property type="match status" value="1"/>
</dbReference>
<evidence type="ECO:0000256" key="1">
    <source>
        <dbReference type="ARBA" id="ARBA00004651"/>
    </source>
</evidence>
<dbReference type="InterPro" id="IPR017452">
    <property type="entry name" value="GPCR_Rhodpsn_7TM"/>
</dbReference>
<keyword evidence="2" id="KW-1003">Cell membrane</keyword>
<feature type="transmembrane region" description="Helical" evidence="10">
    <location>
        <begin position="50"/>
        <end position="68"/>
    </location>
</feature>
<dbReference type="PRINTS" id="PR00237">
    <property type="entry name" value="GPCRRHODOPSN"/>
</dbReference>
<keyword evidence="13" id="KW-1185">Reference proteome</keyword>
<proteinExistence type="predicted"/>
<evidence type="ECO:0000256" key="8">
    <source>
        <dbReference type="ARBA" id="ARBA00023180"/>
    </source>
</evidence>
<dbReference type="InterPro" id="IPR000276">
    <property type="entry name" value="GPCR_Rhodpsn"/>
</dbReference>
<dbReference type="Proteomes" id="UP000549394">
    <property type="component" value="Unassembled WGS sequence"/>
</dbReference>
<keyword evidence="4 10" id="KW-1133">Transmembrane helix</keyword>
<comment type="subcellular location">
    <subcellularLocation>
        <location evidence="1">Cell membrane</location>
        <topology evidence="1">Multi-pass membrane protein</topology>
    </subcellularLocation>
</comment>
<dbReference type="GO" id="GO:0004930">
    <property type="term" value="F:G protein-coupled receptor activity"/>
    <property type="evidence" value="ECO:0007669"/>
    <property type="project" value="UniProtKB-KW"/>
</dbReference>
<evidence type="ECO:0000256" key="6">
    <source>
        <dbReference type="ARBA" id="ARBA00023136"/>
    </source>
</evidence>
<feature type="transmembrane region" description="Helical" evidence="10">
    <location>
        <begin position="216"/>
        <end position="241"/>
    </location>
</feature>
<dbReference type="Gene3D" id="1.20.1070.10">
    <property type="entry name" value="Rhodopsin 7-helix transmembrane proteins"/>
    <property type="match status" value="1"/>
</dbReference>
<keyword evidence="5" id="KW-0297">G-protein coupled receptor</keyword>
<keyword evidence="8" id="KW-0325">Glycoprotein</keyword>
<reference evidence="12 13" key="1">
    <citation type="submission" date="2020-08" db="EMBL/GenBank/DDBJ databases">
        <authorList>
            <person name="Hejnol A."/>
        </authorList>
    </citation>
    <scope>NUCLEOTIDE SEQUENCE [LARGE SCALE GENOMIC DNA]</scope>
</reference>
<dbReference type="PROSITE" id="PS50262">
    <property type="entry name" value="G_PROTEIN_RECEP_F1_2"/>
    <property type="match status" value="1"/>
</dbReference>
<feature type="domain" description="G-protein coupled receptors family 1 profile" evidence="11">
    <location>
        <begin position="29"/>
        <end position="273"/>
    </location>
</feature>
<feature type="transmembrane region" description="Helical" evidence="10">
    <location>
        <begin position="176"/>
        <end position="195"/>
    </location>
</feature>
<evidence type="ECO:0000313" key="13">
    <source>
        <dbReference type="Proteomes" id="UP000549394"/>
    </source>
</evidence>